<sequence>MIPHAKVHRLVTDERGRITAALWFDQDGQEHRIHADLFVAACQAVETSRLLLASTGPKFPQGLANNSGQVGRNLIFSAGGSGSGDFPFAGRSAEEVEALQTMGPFINRALDDWYEIRDPAFADGARHKGGIVELLLAHPNPIRKANSLKWDGEDGLLWGLPLKRKLESWFRTDRTLDFEVFCDWLPTDDCRVTLDGGVTDRWDSPVARVRLNAHPHDLEVGRFLAMRGAEVLKQMGATRISSNISGAPPVNLMAGGCRFGDDPGASVLDAECRAHEVENLYVTDGSFMPTGGSVPYTWTIYANALRVGEIIGKRLDQPG</sequence>
<dbReference type="PANTHER" id="PTHR46056:SF12">
    <property type="entry name" value="LONG-CHAIN-ALCOHOL OXIDASE"/>
    <property type="match status" value="1"/>
</dbReference>
<evidence type="ECO:0000256" key="3">
    <source>
        <dbReference type="ARBA" id="ARBA00022827"/>
    </source>
</evidence>
<dbReference type="InterPro" id="IPR007867">
    <property type="entry name" value="GMC_OxRtase_C"/>
</dbReference>
<keyword evidence="2" id="KW-0285">Flavoprotein</keyword>
<dbReference type="Pfam" id="PF05199">
    <property type="entry name" value="GMC_oxred_C"/>
    <property type="match status" value="1"/>
</dbReference>
<dbReference type="InterPro" id="IPR036188">
    <property type="entry name" value="FAD/NAD-bd_sf"/>
</dbReference>
<dbReference type="SUPFAM" id="SSF51905">
    <property type="entry name" value="FAD/NAD(P)-binding domain"/>
    <property type="match status" value="1"/>
</dbReference>
<dbReference type="EMBL" id="LVJN01000015">
    <property type="protein sequence ID" value="OSM06972.1"/>
    <property type="molecule type" value="Genomic_DNA"/>
</dbReference>
<gene>
    <name evidence="6" type="ORF">MAIT1_00134</name>
</gene>
<name>A0A1Y2K8G3_9PROT</name>
<evidence type="ECO:0000256" key="1">
    <source>
        <dbReference type="ARBA" id="ARBA00010790"/>
    </source>
</evidence>
<evidence type="ECO:0000259" key="5">
    <source>
        <dbReference type="Pfam" id="PF05199"/>
    </source>
</evidence>
<comment type="caution">
    <text evidence="6">The sequence shown here is derived from an EMBL/GenBank/DDBJ whole genome shotgun (WGS) entry which is preliminary data.</text>
</comment>
<evidence type="ECO:0000256" key="4">
    <source>
        <dbReference type="ARBA" id="ARBA00023002"/>
    </source>
</evidence>
<dbReference type="SUPFAM" id="SSF54373">
    <property type="entry name" value="FAD-linked reductases, C-terminal domain"/>
    <property type="match status" value="1"/>
</dbReference>
<evidence type="ECO:0000256" key="2">
    <source>
        <dbReference type="ARBA" id="ARBA00022630"/>
    </source>
</evidence>
<accession>A0A1Y2K8G3</accession>
<keyword evidence="3" id="KW-0274">FAD</keyword>
<organism evidence="6 7">
    <name type="scientific">Magnetofaba australis IT-1</name>
    <dbReference type="NCBI Taxonomy" id="1434232"/>
    <lineage>
        <taxon>Bacteria</taxon>
        <taxon>Pseudomonadati</taxon>
        <taxon>Pseudomonadota</taxon>
        <taxon>Magnetococcia</taxon>
        <taxon>Magnetococcales</taxon>
        <taxon>Magnetococcaceae</taxon>
        <taxon>Magnetofaba</taxon>
    </lineage>
</organism>
<protein>
    <submittedName>
        <fullName evidence="6">Putative choline dehydrogenase-like flavoprotein</fullName>
    </submittedName>
</protein>
<dbReference type="Gene3D" id="3.50.50.60">
    <property type="entry name" value="FAD/NAD(P)-binding domain"/>
    <property type="match status" value="1"/>
</dbReference>
<keyword evidence="4" id="KW-0560">Oxidoreductase</keyword>
<dbReference type="STRING" id="1434232.MAIT1_00134"/>
<evidence type="ECO:0000313" key="6">
    <source>
        <dbReference type="EMBL" id="OSM06972.1"/>
    </source>
</evidence>
<dbReference type="GO" id="GO:0016614">
    <property type="term" value="F:oxidoreductase activity, acting on CH-OH group of donors"/>
    <property type="evidence" value="ECO:0007669"/>
    <property type="project" value="InterPro"/>
</dbReference>
<keyword evidence="7" id="KW-1185">Reference proteome</keyword>
<comment type="similarity">
    <text evidence="1">Belongs to the GMC oxidoreductase family.</text>
</comment>
<reference evidence="6 7" key="1">
    <citation type="journal article" date="2016" name="BMC Genomics">
        <title>Combined genomic and structural analyses of a cultured magnetotactic bacterium reveals its niche adaptation to a dynamic environment.</title>
        <authorList>
            <person name="Araujo A.C."/>
            <person name="Morillo V."/>
            <person name="Cypriano J."/>
            <person name="Teixeira L.C."/>
            <person name="Leao P."/>
            <person name="Lyra S."/>
            <person name="Almeida L.G."/>
            <person name="Bazylinski D.A."/>
            <person name="Vasconcellos A.T."/>
            <person name="Abreu F."/>
            <person name="Lins U."/>
        </authorList>
    </citation>
    <scope>NUCLEOTIDE SEQUENCE [LARGE SCALE GENOMIC DNA]</scope>
    <source>
        <strain evidence="6 7">IT-1</strain>
    </source>
</reference>
<dbReference type="PANTHER" id="PTHR46056">
    <property type="entry name" value="LONG-CHAIN-ALCOHOL OXIDASE"/>
    <property type="match status" value="1"/>
</dbReference>
<dbReference type="AlphaFoldDB" id="A0A1Y2K8G3"/>
<feature type="domain" description="Glucose-methanol-choline oxidoreductase C-terminal" evidence="5">
    <location>
        <begin position="186"/>
        <end position="304"/>
    </location>
</feature>
<dbReference type="Proteomes" id="UP000194003">
    <property type="component" value="Unassembled WGS sequence"/>
</dbReference>
<evidence type="ECO:0000313" key="7">
    <source>
        <dbReference type="Proteomes" id="UP000194003"/>
    </source>
</evidence>
<proteinExistence type="inferred from homology"/>